<evidence type="ECO:0000256" key="1">
    <source>
        <dbReference type="SAM" id="MobiDB-lite"/>
    </source>
</evidence>
<sequence length="92" mass="10089">MAKSKSRSTSKRSPKRSKASKRSKRSKRSKASKTSKGSPSKHIAYCVRCGKKVKMTSCKLTKSVKGQPMIKGKCSVCDTKVNRFVSKGTKSC</sequence>
<feature type="region of interest" description="Disordered" evidence="1">
    <location>
        <begin position="1"/>
        <end position="41"/>
    </location>
</feature>
<evidence type="ECO:0000259" key="2">
    <source>
        <dbReference type="Pfam" id="PF18930"/>
    </source>
</evidence>
<dbReference type="AlphaFoldDB" id="A0A6C0I6W3"/>
<reference evidence="3" key="1">
    <citation type="journal article" date="2020" name="Nature">
        <title>Giant virus diversity and host interactions through global metagenomics.</title>
        <authorList>
            <person name="Schulz F."/>
            <person name="Roux S."/>
            <person name="Paez-Espino D."/>
            <person name="Jungbluth S."/>
            <person name="Walsh D.A."/>
            <person name="Denef V.J."/>
            <person name="McMahon K.D."/>
            <person name="Konstantinidis K.T."/>
            <person name="Eloe-Fadrosh E.A."/>
            <person name="Kyrpides N.C."/>
            <person name="Woyke T."/>
        </authorList>
    </citation>
    <scope>NUCLEOTIDE SEQUENCE</scope>
    <source>
        <strain evidence="3">GVMAG-M-3300023184-24</strain>
    </source>
</reference>
<dbReference type="InterPro" id="IPR044044">
    <property type="entry name" value="DUF5679"/>
</dbReference>
<proteinExistence type="predicted"/>
<name>A0A6C0I6W3_9ZZZZ</name>
<feature type="domain" description="DUF5679" evidence="2">
    <location>
        <begin position="45"/>
        <end position="84"/>
    </location>
</feature>
<evidence type="ECO:0000313" key="3">
    <source>
        <dbReference type="EMBL" id="QHT88135.1"/>
    </source>
</evidence>
<feature type="compositionally biased region" description="Basic residues" evidence="1">
    <location>
        <begin position="1"/>
        <end position="33"/>
    </location>
</feature>
<dbReference type="EMBL" id="MN740109">
    <property type="protein sequence ID" value="QHT88135.1"/>
    <property type="molecule type" value="Genomic_DNA"/>
</dbReference>
<protein>
    <recommendedName>
        <fullName evidence="2">DUF5679 domain-containing protein</fullName>
    </recommendedName>
</protein>
<accession>A0A6C0I6W3</accession>
<dbReference type="Pfam" id="PF18930">
    <property type="entry name" value="DUF5679"/>
    <property type="match status" value="1"/>
</dbReference>
<organism evidence="3">
    <name type="scientific">viral metagenome</name>
    <dbReference type="NCBI Taxonomy" id="1070528"/>
    <lineage>
        <taxon>unclassified sequences</taxon>
        <taxon>metagenomes</taxon>
        <taxon>organismal metagenomes</taxon>
    </lineage>
</organism>